<proteinExistence type="predicted"/>
<evidence type="ECO:0000313" key="6">
    <source>
        <dbReference type="Proteomes" id="UP000076023"/>
    </source>
</evidence>
<dbReference type="SUPFAM" id="SSF49785">
    <property type="entry name" value="Galactose-binding domain-like"/>
    <property type="match status" value="1"/>
</dbReference>
<dbReference type="InterPro" id="IPR008979">
    <property type="entry name" value="Galactose-bd-like_sf"/>
</dbReference>
<feature type="domain" description="Alpha-L-rhamnosidase C-terminal" evidence="4">
    <location>
        <begin position="722"/>
        <end position="793"/>
    </location>
</feature>
<comment type="caution">
    <text evidence="5">The sequence shown here is derived from an EMBL/GenBank/DDBJ whole genome shotgun (WGS) entry which is preliminary data.</text>
</comment>
<evidence type="ECO:0000259" key="4">
    <source>
        <dbReference type="Pfam" id="PF17390"/>
    </source>
</evidence>
<dbReference type="STRING" id="690879.TSACC_2622"/>
<keyword evidence="6" id="KW-1185">Reference proteome</keyword>
<dbReference type="PANTHER" id="PTHR34987">
    <property type="entry name" value="C, PUTATIVE (AFU_ORTHOLOGUE AFUA_3G02880)-RELATED"/>
    <property type="match status" value="1"/>
</dbReference>
<dbReference type="EMBL" id="BDCO01000002">
    <property type="protein sequence ID" value="GAT32224.1"/>
    <property type="molecule type" value="Genomic_DNA"/>
</dbReference>
<dbReference type="GO" id="GO:0005975">
    <property type="term" value="P:carbohydrate metabolic process"/>
    <property type="evidence" value="ECO:0007669"/>
    <property type="project" value="InterPro"/>
</dbReference>
<evidence type="ECO:0000259" key="3">
    <source>
        <dbReference type="Pfam" id="PF17389"/>
    </source>
</evidence>
<evidence type="ECO:0000259" key="2">
    <source>
        <dbReference type="Pfam" id="PF08531"/>
    </source>
</evidence>
<dbReference type="Pfam" id="PF17390">
    <property type="entry name" value="Bac_rhamnosid_C"/>
    <property type="match status" value="1"/>
</dbReference>
<dbReference type="Pfam" id="PF17389">
    <property type="entry name" value="Bac_rhamnosid6H"/>
    <property type="match status" value="1"/>
</dbReference>
<dbReference type="InterPro" id="IPR008902">
    <property type="entry name" value="Rhamnosid_concanavalin"/>
</dbReference>
<sequence>MARPRLERSEGAALQFPVDKAKRETAADIFGQSRWIWPNRHHWDIANSYALFRKSFQLGALPLQAPLFITADQSYRLFVNGQFVARGPARGVQSHWPYDEIDIRKYLKKGRNVLAIRAYNPGRSTYQYLSAGFAGLLVAASWGKNHIVSDATWKSIRQTSARRDTIQASMQLFNQEHVDLRLETGDWTAVDFDDSSWEEPTSDRVWNGGPWYSLEPREMPMLREEEIPPGKLIGSGQGPCAAGYRDVRDVVALRYQEDRSHSATSSPAELIKISPVPAGEFRSYLIDLGKTVVGNFTFEIHNCRGGEIIDTHYSETIDQNTLTPDLVLLNHCRNSIGDRLVCRPGDAVHVFYHHYGFRYLAITVRDSAVDFQIALRFRRVGYPLQRNGSFLSSDSDLNRIWETCAWTQQCCSLDAYVDTPWREQAQWWGDARVQAWNTFHLDGDTRLFRRGIRQIAEQTTPDGLTYGHAPTMAHECVLPDFTLIWMLTIWDFYWQTGSTEPFLSHEAQIQRALAYFRGRVDERTGLITYDERYWLFLDWTDIYREGSSSVYNLWLLLALEKMALLYRKTGQRQKAAALESWAGELRLSLSRLINDRGFLCDGIDRDGELIRKSGIHAQTLALMVKLKGINQKSVISDLLLPFIQGNSAPASKPSAYWITYCFSLLSEMGCGAEIVEFIRKHWLPMADHGTTWEDFQPCRGEQSFSHAWSAHPLYHLMQTVGGITQSAPAWREVIFRPLFHDKSCRTTIPTPHGNIHSHWQKCGDLVEVELVLPEGISARVVLPGVKRQISKGTSRWQISGRKQASHGCK</sequence>
<feature type="domain" description="Bacterial alpha-L-rhamnosidase N-terminal" evidence="2">
    <location>
        <begin position="64"/>
        <end position="199"/>
    </location>
</feature>
<feature type="domain" description="Alpha-L-rhamnosidase six-hairpin glycosidase" evidence="3">
    <location>
        <begin position="386"/>
        <end position="720"/>
    </location>
</feature>
<dbReference type="Pfam" id="PF05592">
    <property type="entry name" value="Bac_rhamnosid"/>
    <property type="match status" value="1"/>
</dbReference>
<protein>
    <submittedName>
        <fullName evidence="5">Alpha-L-rhamnosidase N-terminal domain-containing protein</fullName>
    </submittedName>
</protein>
<dbReference type="InterPro" id="IPR013737">
    <property type="entry name" value="Bac_rhamnosid_N"/>
</dbReference>
<evidence type="ECO:0000259" key="1">
    <source>
        <dbReference type="Pfam" id="PF05592"/>
    </source>
</evidence>
<name>A0A146G5G6_TERSA</name>
<dbReference type="Proteomes" id="UP000076023">
    <property type="component" value="Unassembled WGS sequence"/>
</dbReference>
<dbReference type="Gene3D" id="2.60.120.260">
    <property type="entry name" value="Galactose-binding domain-like"/>
    <property type="match status" value="3"/>
</dbReference>
<gene>
    <name evidence="5" type="ORF">TSACC_2622</name>
</gene>
<dbReference type="PANTHER" id="PTHR34987:SF2">
    <property type="entry name" value="B, PUTATIVE (AFU_ORTHOLOGUE AFUA_7G05040)-RELATED"/>
    <property type="match status" value="1"/>
</dbReference>
<dbReference type="InterPro" id="IPR012341">
    <property type="entry name" value="6hp_glycosidase-like_sf"/>
</dbReference>
<dbReference type="OrthoDB" id="9761045at2"/>
<feature type="domain" description="Alpha-L-rhamnosidase concanavalin-like" evidence="1">
    <location>
        <begin position="283"/>
        <end position="366"/>
    </location>
</feature>
<dbReference type="InParanoid" id="A0A146G5G6"/>
<dbReference type="InterPro" id="IPR008928">
    <property type="entry name" value="6-hairpin_glycosidase_sf"/>
</dbReference>
<reference evidence="6" key="1">
    <citation type="journal article" date="2017" name="Genome Announc.">
        <title>Draft Genome Sequence of Terrimicrobium sacchariphilum NM-5T, a Facultative Anaerobic Soil Bacterium of the Class Spartobacteria.</title>
        <authorList>
            <person name="Qiu Y.L."/>
            <person name="Tourlousse D.M."/>
            <person name="Matsuura N."/>
            <person name="Ohashi A."/>
            <person name="Sekiguchi Y."/>
        </authorList>
    </citation>
    <scope>NUCLEOTIDE SEQUENCE [LARGE SCALE GENOMIC DNA]</scope>
    <source>
        <strain evidence="6">NM-5</strain>
    </source>
</reference>
<accession>A0A146G5G6</accession>
<dbReference type="SUPFAM" id="SSF48208">
    <property type="entry name" value="Six-hairpin glycosidases"/>
    <property type="match status" value="1"/>
</dbReference>
<dbReference type="Pfam" id="PF08531">
    <property type="entry name" value="Bac_rhamnosid_N"/>
    <property type="match status" value="1"/>
</dbReference>
<dbReference type="InterPro" id="IPR035396">
    <property type="entry name" value="Bac_rhamnosid6H"/>
</dbReference>
<dbReference type="Gene3D" id="1.50.10.10">
    <property type="match status" value="1"/>
</dbReference>
<dbReference type="AlphaFoldDB" id="A0A146G5G6"/>
<evidence type="ECO:0000313" key="5">
    <source>
        <dbReference type="EMBL" id="GAT32224.1"/>
    </source>
</evidence>
<organism evidence="5 6">
    <name type="scientific">Terrimicrobium sacchariphilum</name>
    <dbReference type="NCBI Taxonomy" id="690879"/>
    <lineage>
        <taxon>Bacteria</taxon>
        <taxon>Pseudomonadati</taxon>
        <taxon>Verrucomicrobiota</taxon>
        <taxon>Terrimicrobiia</taxon>
        <taxon>Terrimicrobiales</taxon>
        <taxon>Terrimicrobiaceae</taxon>
        <taxon>Terrimicrobium</taxon>
    </lineage>
</organism>
<dbReference type="InterPro" id="IPR035398">
    <property type="entry name" value="Bac_rhamnosid_C"/>
</dbReference>
<dbReference type="Gene3D" id="2.60.420.10">
    <property type="entry name" value="Maltose phosphorylase, domain 3"/>
    <property type="match status" value="1"/>
</dbReference>